<organism evidence="1 2">
    <name type="scientific">Batillaria attramentaria</name>
    <dbReference type="NCBI Taxonomy" id="370345"/>
    <lineage>
        <taxon>Eukaryota</taxon>
        <taxon>Metazoa</taxon>
        <taxon>Spiralia</taxon>
        <taxon>Lophotrochozoa</taxon>
        <taxon>Mollusca</taxon>
        <taxon>Gastropoda</taxon>
        <taxon>Caenogastropoda</taxon>
        <taxon>Sorbeoconcha</taxon>
        <taxon>Cerithioidea</taxon>
        <taxon>Batillariidae</taxon>
        <taxon>Batillaria</taxon>
    </lineage>
</organism>
<accession>A0ABD0LFB3</accession>
<dbReference type="Proteomes" id="UP001519460">
    <property type="component" value="Unassembled WGS sequence"/>
</dbReference>
<name>A0ABD0LFB3_9CAEN</name>
<comment type="caution">
    <text evidence="1">The sequence shown here is derived from an EMBL/GenBank/DDBJ whole genome shotgun (WGS) entry which is preliminary data.</text>
</comment>
<evidence type="ECO:0000313" key="2">
    <source>
        <dbReference type="Proteomes" id="UP001519460"/>
    </source>
</evidence>
<evidence type="ECO:0000313" key="1">
    <source>
        <dbReference type="EMBL" id="KAK7498167.1"/>
    </source>
</evidence>
<dbReference type="AlphaFoldDB" id="A0ABD0LFB3"/>
<sequence length="80" mass="8808">METAGTLFMYLTCPGIDRQTTAECVRKWASSQATEFFSSSGAETGFTSLQPSWVCTARRVVAARKSRNLSRPLNQVRTAS</sequence>
<dbReference type="EMBL" id="JACVVK020000052">
    <property type="protein sequence ID" value="KAK7498167.1"/>
    <property type="molecule type" value="Genomic_DNA"/>
</dbReference>
<proteinExistence type="predicted"/>
<gene>
    <name evidence="1" type="ORF">BaRGS_00010427</name>
</gene>
<keyword evidence="2" id="KW-1185">Reference proteome</keyword>
<feature type="non-terminal residue" evidence="1">
    <location>
        <position position="80"/>
    </location>
</feature>
<reference evidence="1 2" key="1">
    <citation type="journal article" date="2023" name="Sci. Data">
        <title>Genome assembly of the Korean intertidal mud-creeper Batillaria attramentaria.</title>
        <authorList>
            <person name="Patra A.K."/>
            <person name="Ho P.T."/>
            <person name="Jun S."/>
            <person name="Lee S.J."/>
            <person name="Kim Y."/>
            <person name="Won Y.J."/>
        </authorList>
    </citation>
    <scope>NUCLEOTIDE SEQUENCE [LARGE SCALE GENOMIC DNA]</scope>
    <source>
        <strain evidence="1">Wonlab-2016</strain>
    </source>
</reference>
<protein>
    <submittedName>
        <fullName evidence="1">Uncharacterized protein</fullName>
    </submittedName>
</protein>